<dbReference type="PANTHER" id="PTHR36452">
    <property type="entry name" value="CHROMOSOME 12, WHOLE GENOME SHOTGUN SEQUENCE"/>
    <property type="match status" value="1"/>
</dbReference>
<gene>
    <name evidence="2" type="ORF">TWF694_002210</name>
</gene>
<evidence type="ECO:0000313" key="2">
    <source>
        <dbReference type="EMBL" id="KAK6533256.1"/>
    </source>
</evidence>
<reference evidence="2 3" key="1">
    <citation type="submission" date="2019-10" db="EMBL/GenBank/DDBJ databases">
        <authorList>
            <person name="Palmer J.M."/>
        </authorList>
    </citation>
    <scope>NUCLEOTIDE SEQUENCE [LARGE SCALE GENOMIC DNA]</scope>
    <source>
        <strain evidence="2 3">TWF694</strain>
    </source>
</reference>
<feature type="compositionally biased region" description="Gly residues" evidence="1">
    <location>
        <begin position="345"/>
        <end position="358"/>
    </location>
</feature>
<protein>
    <recommendedName>
        <fullName evidence="4">DUF2461 domain-containing protein</fullName>
    </recommendedName>
</protein>
<dbReference type="NCBIfam" id="TIGR02453">
    <property type="entry name" value="TIGR02453 family protein"/>
    <property type="match status" value="1"/>
</dbReference>
<sequence>MATRKGRKRSEPATAASLTDISDGSRKTHRRTRSQDVKSASKRRAASNENDGCNSEIPGSDSGDTEEENEEEEEVIDERLYADNTLHPETLRFLRELAQNNEREWFHANKEIYKVALADFKSFSTVLQEEITKVDWTVPVLPLERHNLFRIHRDIRFSSSKVPYKEYFAVAFSRTGKQGLYAKYYLSIQPGNHSFIGGGLWHPEATHVSLVRRAIDRNPQELKDILTSKDFYANFLNSGETLGYRKTTSKKSIEERALKNFIERNSEDALKTAPKGYDKDHPDIELLRLKSYTIGKRITDDEILLPNSLDFLVDIIRVMEPFITYLNSVVMPDLGLAQDTNSGGTQQGGGSNSDGDNG</sequence>
<dbReference type="EMBL" id="JAVHJO010000011">
    <property type="protein sequence ID" value="KAK6533256.1"/>
    <property type="molecule type" value="Genomic_DNA"/>
</dbReference>
<keyword evidence="3" id="KW-1185">Reference proteome</keyword>
<evidence type="ECO:0008006" key="4">
    <source>
        <dbReference type="Google" id="ProtNLM"/>
    </source>
</evidence>
<proteinExistence type="predicted"/>
<comment type="caution">
    <text evidence="2">The sequence shown here is derived from an EMBL/GenBank/DDBJ whole genome shotgun (WGS) entry which is preliminary data.</text>
</comment>
<feature type="region of interest" description="Disordered" evidence="1">
    <location>
        <begin position="338"/>
        <end position="358"/>
    </location>
</feature>
<dbReference type="InterPro" id="IPR012808">
    <property type="entry name" value="CHP02453"/>
</dbReference>
<evidence type="ECO:0000256" key="1">
    <source>
        <dbReference type="SAM" id="MobiDB-lite"/>
    </source>
</evidence>
<dbReference type="Proteomes" id="UP001365542">
    <property type="component" value="Unassembled WGS sequence"/>
</dbReference>
<dbReference type="Pfam" id="PF09365">
    <property type="entry name" value="DUF2461"/>
    <property type="match status" value="1"/>
</dbReference>
<accession>A0AAV9X2N2</accession>
<feature type="compositionally biased region" description="Acidic residues" evidence="1">
    <location>
        <begin position="63"/>
        <end position="76"/>
    </location>
</feature>
<evidence type="ECO:0000313" key="3">
    <source>
        <dbReference type="Proteomes" id="UP001365542"/>
    </source>
</evidence>
<dbReference type="PANTHER" id="PTHR36452:SF1">
    <property type="entry name" value="DUF2461 DOMAIN-CONTAINING PROTEIN"/>
    <property type="match status" value="1"/>
</dbReference>
<organism evidence="2 3">
    <name type="scientific">Orbilia ellipsospora</name>
    <dbReference type="NCBI Taxonomy" id="2528407"/>
    <lineage>
        <taxon>Eukaryota</taxon>
        <taxon>Fungi</taxon>
        <taxon>Dikarya</taxon>
        <taxon>Ascomycota</taxon>
        <taxon>Pezizomycotina</taxon>
        <taxon>Orbiliomycetes</taxon>
        <taxon>Orbiliales</taxon>
        <taxon>Orbiliaceae</taxon>
        <taxon>Orbilia</taxon>
    </lineage>
</organism>
<dbReference type="AlphaFoldDB" id="A0AAV9X2N2"/>
<feature type="region of interest" description="Disordered" evidence="1">
    <location>
        <begin position="1"/>
        <end position="76"/>
    </location>
</feature>
<name>A0AAV9X2N2_9PEZI</name>